<organism evidence="7 8">
    <name type="scientific">Candidatus Fervidibacter sacchari</name>
    <dbReference type="NCBI Taxonomy" id="1448929"/>
    <lineage>
        <taxon>Bacteria</taxon>
        <taxon>Candidatus Fervidibacterota</taxon>
        <taxon>Candidatus Fervidibacter</taxon>
    </lineage>
</organism>
<dbReference type="Proteomes" id="UP001204798">
    <property type="component" value="Unassembled WGS sequence"/>
</dbReference>
<comment type="similarity">
    <text evidence="2">Belongs to the CcmB/CycW/HelB family.</text>
</comment>
<feature type="transmembrane region" description="Helical" evidence="6">
    <location>
        <begin position="193"/>
        <end position="216"/>
    </location>
</feature>
<keyword evidence="3 6" id="KW-0812">Transmembrane</keyword>
<reference evidence="7 8" key="1">
    <citation type="submission" date="2022-08" db="EMBL/GenBank/DDBJ databases">
        <title>Bacterial and archaeal communities from various locations to study Microbial Dark Matter (Phase II).</title>
        <authorList>
            <person name="Stepanauskas R."/>
        </authorList>
    </citation>
    <scope>NUCLEOTIDE SEQUENCE [LARGE SCALE GENOMIC DNA]</scope>
    <source>
        <strain evidence="7 8">PD1</strain>
    </source>
</reference>
<dbReference type="EMBL" id="JANUCP010000006">
    <property type="protein sequence ID" value="MCS3920694.1"/>
    <property type="molecule type" value="Genomic_DNA"/>
</dbReference>
<dbReference type="Pfam" id="PF03379">
    <property type="entry name" value="CcmB"/>
    <property type="match status" value="1"/>
</dbReference>
<evidence type="ECO:0000313" key="7">
    <source>
        <dbReference type="EMBL" id="MCS3920694.1"/>
    </source>
</evidence>
<keyword evidence="5 6" id="KW-0472">Membrane</keyword>
<evidence type="ECO:0000256" key="2">
    <source>
        <dbReference type="ARBA" id="ARBA00010544"/>
    </source>
</evidence>
<proteinExistence type="inferred from homology"/>
<feature type="transmembrane region" description="Helical" evidence="6">
    <location>
        <begin position="128"/>
        <end position="151"/>
    </location>
</feature>
<protein>
    <submittedName>
        <fullName evidence="7">Heme exporter protein B</fullName>
    </submittedName>
</protein>
<feature type="transmembrane region" description="Helical" evidence="6">
    <location>
        <begin position="85"/>
        <end position="107"/>
    </location>
</feature>
<evidence type="ECO:0000256" key="3">
    <source>
        <dbReference type="ARBA" id="ARBA00022692"/>
    </source>
</evidence>
<evidence type="ECO:0000256" key="5">
    <source>
        <dbReference type="ARBA" id="ARBA00023136"/>
    </source>
</evidence>
<keyword evidence="8" id="KW-1185">Reference proteome</keyword>
<feature type="transmembrane region" description="Helical" evidence="6">
    <location>
        <begin position="163"/>
        <end position="186"/>
    </location>
</feature>
<comment type="caution">
    <text evidence="7">The sequence shown here is derived from an EMBL/GenBank/DDBJ whole genome shotgun (WGS) entry which is preliminary data.</text>
</comment>
<evidence type="ECO:0000256" key="1">
    <source>
        <dbReference type="ARBA" id="ARBA00004141"/>
    </source>
</evidence>
<dbReference type="RefSeq" id="WP_259100721.1">
    <property type="nucleotide sequence ID" value="NZ_CP130454.1"/>
</dbReference>
<feature type="transmembrane region" description="Helical" evidence="6">
    <location>
        <begin position="57"/>
        <end position="79"/>
    </location>
</feature>
<accession>A0ABT2ESQ9</accession>
<evidence type="ECO:0000256" key="6">
    <source>
        <dbReference type="SAM" id="Phobius"/>
    </source>
</evidence>
<keyword evidence="4 6" id="KW-1133">Transmembrane helix</keyword>
<sequence length="252" mass="27239">MANNKSFWAKTDERKVQGAECRVREERRQTFRQSSWLIQVFAIAQKDFQSEWRTRHALVTTLAFALISLTLISLSVGSLRSEPTLAAGLLWVILFFAAITALGRTFTKEVDARTDNLLRLNAQPSAVFVGKMAFNFALLVLVALIAIPLFITLMGLVVKNAMVFVFTVAVTLVAMAALGTILGAMLAKVQSRVALLAVAAFPLFFPALAAALQVTASIFGANPEVSAASLRALCAYAAASVLGGLLLFEEVW</sequence>
<feature type="transmembrane region" description="Helical" evidence="6">
    <location>
        <begin position="228"/>
        <end position="248"/>
    </location>
</feature>
<evidence type="ECO:0000256" key="4">
    <source>
        <dbReference type="ARBA" id="ARBA00022989"/>
    </source>
</evidence>
<evidence type="ECO:0000313" key="8">
    <source>
        <dbReference type="Proteomes" id="UP001204798"/>
    </source>
</evidence>
<name>A0ABT2ESQ9_9BACT</name>
<gene>
    <name evidence="7" type="ORF">M2350_003129</name>
</gene>
<dbReference type="InterPro" id="IPR003544">
    <property type="entry name" value="Cyt_c_biogenesis_CcmB"/>
</dbReference>
<comment type="subcellular location">
    <subcellularLocation>
        <location evidence="1">Membrane</location>
        <topology evidence="1">Multi-pass membrane protein</topology>
    </subcellularLocation>
</comment>